<dbReference type="EMBL" id="CAJQZP010000935">
    <property type="protein sequence ID" value="CAG4997656.1"/>
    <property type="molecule type" value="Genomic_DNA"/>
</dbReference>
<dbReference type="Proteomes" id="UP000691718">
    <property type="component" value="Unassembled WGS sequence"/>
</dbReference>
<evidence type="ECO:0000313" key="1">
    <source>
        <dbReference type="EMBL" id="CAG4997656.1"/>
    </source>
</evidence>
<gene>
    <name evidence="1" type="ORF">PAPOLLO_LOCUS13225</name>
</gene>
<evidence type="ECO:0000313" key="2">
    <source>
        <dbReference type="Proteomes" id="UP000691718"/>
    </source>
</evidence>
<name>A0A8S3X4W4_PARAO</name>
<organism evidence="1 2">
    <name type="scientific">Parnassius apollo</name>
    <name type="common">Apollo butterfly</name>
    <name type="synonym">Papilio apollo</name>
    <dbReference type="NCBI Taxonomy" id="110799"/>
    <lineage>
        <taxon>Eukaryota</taxon>
        <taxon>Metazoa</taxon>
        <taxon>Ecdysozoa</taxon>
        <taxon>Arthropoda</taxon>
        <taxon>Hexapoda</taxon>
        <taxon>Insecta</taxon>
        <taxon>Pterygota</taxon>
        <taxon>Neoptera</taxon>
        <taxon>Endopterygota</taxon>
        <taxon>Lepidoptera</taxon>
        <taxon>Glossata</taxon>
        <taxon>Ditrysia</taxon>
        <taxon>Papilionoidea</taxon>
        <taxon>Papilionidae</taxon>
        <taxon>Parnassiinae</taxon>
        <taxon>Parnassini</taxon>
        <taxon>Parnassius</taxon>
        <taxon>Parnassius</taxon>
    </lineage>
</organism>
<comment type="caution">
    <text evidence="1">The sequence shown here is derived from an EMBL/GenBank/DDBJ whole genome shotgun (WGS) entry which is preliminary data.</text>
</comment>
<keyword evidence="2" id="KW-1185">Reference proteome</keyword>
<reference evidence="1" key="1">
    <citation type="submission" date="2021-04" db="EMBL/GenBank/DDBJ databases">
        <authorList>
            <person name="Tunstrom K."/>
        </authorList>
    </citation>
    <scope>NUCLEOTIDE SEQUENCE</scope>
</reference>
<dbReference type="AlphaFoldDB" id="A0A8S3X4W4"/>
<proteinExistence type="predicted"/>
<accession>A0A8S3X4W4</accession>
<sequence>MDIGLKTRKQVSLNLLNELEFMKCHRDLARGLTRSRRGKLHSLKSWNSCAKKLNALKDGTTKDAKGWSKYWCDCKYRVRRRALEYSVANENDRKPPDGVIPLSRLEEGVLSIIGDNAIDGVVIKTDPLAYDEEEHADYNMSNMNTATFTNNIGATLRSTRNRKRRYSSRDVSEVDASEVNVSERDGCVLGISVESKSKDDCNERTGEIRGHSDDATEFLRLEKEKIENWNSIRKSVQTIASQITRMADIMGTIRDFLLISRTNI</sequence>
<protein>
    <submittedName>
        <fullName evidence="1">(apollo) hypothetical protein</fullName>
    </submittedName>
</protein>
<dbReference type="OrthoDB" id="7247196at2759"/>